<accession>A0ABT6MZH2</accession>
<evidence type="ECO:0000256" key="6">
    <source>
        <dbReference type="SAM" id="Phobius"/>
    </source>
</evidence>
<feature type="transmembrane region" description="Helical" evidence="6">
    <location>
        <begin position="547"/>
        <end position="565"/>
    </location>
</feature>
<keyword evidence="4 6" id="KW-1133">Transmembrane helix</keyword>
<organism evidence="7 8">
    <name type="scientific">Sphingomonas oryzagri</name>
    <dbReference type="NCBI Taxonomy" id="3042314"/>
    <lineage>
        <taxon>Bacteria</taxon>
        <taxon>Pseudomonadati</taxon>
        <taxon>Pseudomonadota</taxon>
        <taxon>Alphaproteobacteria</taxon>
        <taxon>Sphingomonadales</taxon>
        <taxon>Sphingomonadaceae</taxon>
        <taxon>Sphingomonas</taxon>
    </lineage>
</organism>
<feature type="transmembrane region" description="Helical" evidence="6">
    <location>
        <begin position="204"/>
        <end position="226"/>
    </location>
</feature>
<proteinExistence type="predicted"/>
<feature type="transmembrane region" description="Helical" evidence="6">
    <location>
        <begin position="336"/>
        <end position="360"/>
    </location>
</feature>
<dbReference type="Proteomes" id="UP001160625">
    <property type="component" value="Unassembled WGS sequence"/>
</dbReference>
<dbReference type="InterPro" id="IPR011701">
    <property type="entry name" value="MFS"/>
</dbReference>
<feature type="transmembrane region" description="Helical" evidence="6">
    <location>
        <begin position="372"/>
        <end position="394"/>
    </location>
</feature>
<dbReference type="RefSeq" id="WP_281043516.1">
    <property type="nucleotide sequence ID" value="NZ_JARYGZ010000001.1"/>
</dbReference>
<evidence type="ECO:0000256" key="4">
    <source>
        <dbReference type="ARBA" id="ARBA00022989"/>
    </source>
</evidence>
<comment type="caution">
    <text evidence="7">The sequence shown here is derived from an EMBL/GenBank/DDBJ whole genome shotgun (WGS) entry which is preliminary data.</text>
</comment>
<feature type="transmembrane region" description="Helical" evidence="6">
    <location>
        <begin position="116"/>
        <end position="137"/>
    </location>
</feature>
<dbReference type="InterPro" id="IPR036259">
    <property type="entry name" value="MFS_trans_sf"/>
</dbReference>
<keyword evidence="5 6" id="KW-0472">Membrane</keyword>
<evidence type="ECO:0000313" key="7">
    <source>
        <dbReference type="EMBL" id="MDH7638201.1"/>
    </source>
</evidence>
<comment type="subcellular location">
    <subcellularLocation>
        <location evidence="1">Membrane</location>
        <topology evidence="1">Multi-pass membrane protein</topology>
    </subcellularLocation>
</comment>
<evidence type="ECO:0000256" key="2">
    <source>
        <dbReference type="ARBA" id="ARBA00022448"/>
    </source>
</evidence>
<dbReference type="EMBL" id="JARYGZ010000001">
    <property type="protein sequence ID" value="MDH7638201.1"/>
    <property type="molecule type" value="Genomic_DNA"/>
</dbReference>
<evidence type="ECO:0000256" key="5">
    <source>
        <dbReference type="ARBA" id="ARBA00023136"/>
    </source>
</evidence>
<name>A0ABT6MZH2_9SPHN</name>
<keyword evidence="2" id="KW-0813">Transport</keyword>
<reference evidence="7" key="1">
    <citation type="submission" date="2023-04" db="EMBL/GenBank/DDBJ databases">
        <title>Sphingomonas sp. MAHUQ-71 isolated from rice field.</title>
        <authorList>
            <person name="Huq M.A."/>
        </authorList>
    </citation>
    <scope>NUCLEOTIDE SEQUENCE</scope>
    <source>
        <strain evidence="7">MAHUQ-71</strain>
    </source>
</reference>
<evidence type="ECO:0000256" key="3">
    <source>
        <dbReference type="ARBA" id="ARBA00022692"/>
    </source>
</evidence>
<feature type="transmembrane region" description="Helical" evidence="6">
    <location>
        <begin position="432"/>
        <end position="453"/>
    </location>
</feature>
<sequence>MDADRTGVRTPVKLHLSYPCHPAPIREPATSDFGSAPSRSRAPRKFLPITTERPRTGRIVTASAKGDRGNLEFRSAIGLLGIVLAAIAAQLNDAVLNTALSDVAGNIGLSEDTATWLQTLFITGQVLGMCSSPSLGIGLSFRRFALFAVFMNCFPALLMTLGGYNGGAVLTLRFLEGLGAGFTIPLILTIALRTVGPGVRLYALSVYAMTATLTPNLATSFAGLWIDGVRDWHFVFLQPLPFCALAAICIWWGLPAEEGEIDRLKKFDWPGLLFVATGWGSLTIVFEQGDRLDWFNSPLIIVLTLLAAVSLPALFISERFAKVPLMKFSLLKEGNLAYPVLTLILFLVLALTASTVPVSFLEQVQGYKPLQAHTVTLIVALPQFVLLPLTAWILDHRHIDARWVNTTGYVLVIVACLGCAQLTSSWNRDQFYLWQIVQSVGFAFIVMPILMIATNAIEVDEAPYGSALVNTPRAVAEGIGVWAIELIARWRGGLHRDRIVDLVGQNRLTLEQLHLLPTTATEGPDTVYATINGEITRQVATLTTIDTYVLLGSIAIVLMIALWTIPHRTYPPRIALAES</sequence>
<protein>
    <submittedName>
        <fullName evidence="7">MFS transporter</fullName>
    </submittedName>
</protein>
<dbReference type="PRINTS" id="PR01036">
    <property type="entry name" value="TCRTETB"/>
</dbReference>
<evidence type="ECO:0000256" key="1">
    <source>
        <dbReference type="ARBA" id="ARBA00004141"/>
    </source>
</evidence>
<feature type="transmembrane region" description="Helical" evidence="6">
    <location>
        <begin position="232"/>
        <end position="255"/>
    </location>
</feature>
<evidence type="ECO:0000313" key="8">
    <source>
        <dbReference type="Proteomes" id="UP001160625"/>
    </source>
</evidence>
<feature type="transmembrane region" description="Helical" evidence="6">
    <location>
        <begin position="267"/>
        <end position="286"/>
    </location>
</feature>
<dbReference type="Gene3D" id="1.20.1250.20">
    <property type="entry name" value="MFS general substrate transporter like domains"/>
    <property type="match status" value="2"/>
</dbReference>
<gene>
    <name evidence="7" type="ORF">QGN17_05615</name>
</gene>
<dbReference type="SUPFAM" id="SSF103473">
    <property type="entry name" value="MFS general substrate transporter"/>
    <property type="match status" value="1"/>
</dbReference>
<feature type="transmembrane region" description="Helical" evidence="6">
    <location>
        <begin position="76"/>
        <end position="96"/>
    </location>
</feature>
<dbReference type="PANTHER" id="PTHR42718">
    <property type="entry name" value="MAJOR FACILITATOR SUPERFAMILY MULTIDRUG TRANSPORTER MFSC"/>
    <property type="match status" value="1"/>
</dbReference>
<dbReference type="PANTHER" id="PTHR42718:SF9">
    <property type="entry name" value="MAJOR FACILITATOR SUPERFAMILY MULTIDRUG TRANSPORTER MFSC"/>
    <property type="match status" value="1"/>
</dbReference>
<feature type="transmembrane region" description="Helical" evidence="6">
    <location>
        <begin position="406"/>
        <end position="426"/>
    </location>
</feature>
<feature type="transmembrane region" description="Helical" evidence="6">
    <location>
        <begin position="298"/>
        <end position="316"/>
    </location>
</feature>
<keyword evidence="3 6" id="KW-0812">Transmembrane</keyword>
<feature type="transmembrane region" description="Helical" evidence="6">
    <location>
        <begin position="170"/>
        <end position="192"/>
    </location>
</feature>
<dbReference type="Pfam" id="PF07690">
    <property type="entry name" value="MFS_1"/>
    <property type="match status" value="1"/>
</dbReference>
<feature type="transmembrane region" description="Helical" evidence="6">
    <location>
        <begin position="144"/>
        <end position="164"/>
    </location>
</feature>
<keyword evidence="8" id="KW-1185">Reference proteome</keyword>